<dbReference type="Pfam" id="PF18895">
    <property type="entry name" value="T4SS_pilin"/>
    <property type="match status" value="1"/>
</dbReference>
<dbReference type="Proteomes" id="UP000177169">
    <property type="component" value="Unassembled WGS sequence"/>
</dbReference>
<name>A0A1F7Z500_9BACT</name>
<dbReference type="STRING" id="1802505.A3D01_03250"/>
<keyword evidence="1" id="KW-1133">Transmembrane helix</keyword>
<keyword evidence="1" id="KW-0812">Transmembrane</keyword>
<keyword evidence="1" id="KW-0472">Membrane</keyword>
<reference evidence="2 3" key="1">
    <citation type="journal article" date="2016" name="Nat. Commun.">
        <title>Thousands of microbial genomes shed light on interconnected biogeochemical processes in an aquifer system.</title>
        <authorList>
            <person name="Anantharaman K."/>
            <person name="Brown C.T."/>
            <person name="Hug L.A."/>
            <person name="Sharon I."/>
            <person name="Castelle C.J."/>
            <person name="Probst A.J."/>
            <person name="Thomas B.C."/>
            <person name="Singh A."/>
            <person name="Wilkins M.J."/>
            <person name="Karaoz U."/>
            <person name="Brodie E.L."/>
            <person name="Williams K.H."/>
            <person name="Hubbard S.S."/>
            <person name="Banfield J.F."/>
        </authorList>
    </citation>
    <scope>NUCLEOTIDE SEQUENCE [LARGE SCALE GENOMIC DNA]</scope>
</reference>
<evidence type="ECO:0000313" key="2">
    <source>
        <dbReference type="EMBL" id="OGM34531.1"/>
    </source>
</evidence>
<proteinExistence type="predicted"/>
<evidence type="ECO:0000256" key="1">
    <source>
        <dbReference type="SAM" id="Phobius"/>
    </source>
</evidence>
<feature type="transmembrane region" description="Helical" evidence="1">
    <location>
        <begin position="29"/>
        <end position="52"/>
    </location>
</feature>
<dbReference type="AlphaFoldDB" id="A0A1F7Z500"/>
<evidence type="ECO:0000313" key="3">
    <source>
        <dbReference type="Proteomes" id="UP000177169"/>
    </source>
</evidence>
<gene>
    <name evidence="2" type="ORF">A3D01_03250</name>
</gene>
<accession>A0A1F7Z500</accession>
<protein>
    <submittedName>
        <fullName evidence="2">Uncharacterized protein</fullName>
    </submittedName>
</protein>
<dbReference type="InterPro" id="IPR043993">
    <property type="entry name" value="T4SS_pilin"/>
</dbReference>
<comment type="caution">
    <text evidence="2">The sequence shown here is derived from an EMBL/GenBank/DDBJ whole genome shotgun (WGS) entry which is preliminary data.</text>
</comment>
<feature type="transmembrane region" description="Helical" evidence="1">
    <location>
        <begin position="73"/>
        <end position="91"/>
    </location>
</feature>
<sequence length="104" mass="10974">MQKIAIDFSSNFFGAPGHFLSTLTGVGTLASVLLANALIIAGVVFILLIIIGGIQMISGAGKSPQEVARGKEIILAAILGFIIIFVSYWIVRIIERSFGVNILG</sequence>
<organism evidence="2 3">
    <name type="scientific">Candidatus Woesebacteria bacterium RIFCSPHIGHO2_02_FULL_39_13</name>
    <dbReference type="NCBI Taxonomy" id="1802505"/>
    <lineage>
        <taxon>Bacteria</taxon>
        <taxon>Candidatus Woeseibacteriota</taxon>
    </lineage>
</organism>
<dbReference type="EMBL" id="MGGR01000005">
    <property type="protein sequence ID" value="OGM34531.1"/>
    <property type="molecule type" value="Genomic_DNA"/>
</dbReference>